<name>A0AAW1MBX2_POPJA</name>
<organism evidence="2 3">
    <name type="scientific">Popillia japonica</name>
    <name type="common">Japanese beetle</name>
    <dbReference type="NCBI Taxonomy" id="7064"/>
    <lineage>
        <taxon>Eukaryota</taxon>
        <taxon>Metazoa</taxon>
        <taxon>Ecdysozoa</taxon>
        <taxon>Arthropoda</taxon>
        <taxon>Hexapoda</taxon>
        <taxon>Insecta</taxon>
        <taxon>Pterygota</taxon>
        <taxon>Neoptera</taxon>
        <taxon>Endopterygota</taxon>
        <taxon>Coleoptera</taxon>
        <taxon>Polyphaga</taxon>
        <taxon>Scarabaeiformia</taxon>
        <taxon>Scarabaeidae</taxon>
        <taxon>Rutelinae</taxon>
        <taxon>Popillia</taxon>
    </lineage>
</organism>
<dbReference type="AlphaFoldDB" id="A0AAW1MBX2"/>
<sequence>MKENEEGAVSFCFDLQQFQDLPKLPTQLLSTVLHCGHRCSKSSILDMDGGYVHHQEEHCNLAPTTNNLTPQPIIVIAEEEDDIRNAGASLLVGPEDVVGISTVKRKVGIRGRKLGRAKIMTSSPNKEDLEYSIKVKDAKVATKKRTPFKKIVFSENPGCSSAHKRRDAMKKSLKRQKEDSSS</sequence>
<evidence type="ECO:0000256" key="1">
    <source>
        <dbReference type="SAM" id="MobiDB-lite"/>
    </source>
</evidence>
<protein>
    <submittedName>
        <fullName evidence="2">Uncharacterized protein</fullName>
    </submittedName>
</protein>
<reference evidence="2 3" key="1">
    <citation type="journal article" date="2024" name="BMC Genomics">
        <title>De novo assembly and annotation of Popillia japonica's genome with initial clues to its potential as an invasive pest.</title>
        <authorList>
            <person name="Cucini C."/>
            <person name="Boschi S."/>
            <person name="Funari R."/>
            <person name="Cardaioli E."/>
            <person name="Iannotti N."/>
            <person name="Marturano G."/>
            <person name="Paoli F."/>
            <person name="Bruttini M."/>
            <person name="Carapelli A."/>
            <person name="Frati F."/>
            <person name="Nardi F."/>
        </authorList>
    </citation>
    <scope>NUCLEOTIDE SEQUENCE [LARGE SCALE GENOMIC DNA]</scope>
    <source>
        <strain evidence="2">DMR45628</strain>
    </source>
</reference>
<accession>A0AAW1MBX2</accession>
<dbReference type="EMBL" id="JASPKY010000052">
    <property type="protein sequence ID" value="KAK9745085.1"/>
    <property type="molecule type" value="Genomic_DNA"/>
</dbReference>
<comment type="caution">
    <text evidence="2">The sequence shown here is derived from an EMBL/GenBank/DDBJ whole genome shotgun (WGS) entry which is preliminary data.</text>
</comment>
<feature type="region of interest" description="Disordered" evidence="1">
    <location>
        <begin position="154"/>
        <end position="182"/>
    </location>
</feature>
<keyword evidence="3" id="KW-1185">Reference proteome</keyword>
<feature type="compositionally biased region" description="Basic residues" evidence="1">
    <location>
        <begin position="162"/>
        <end position="174"/>
    </location>
</feature>
<evidence type="ECO:0000313" key="3">
    <source>
        <dbReference type="Proteomes" id="UP001458880"/>
    </source>
</evidence>
<dbReference type="Proteomes" id="UP001458880">
    <property type="component" value="Unassembled WGS sequence"/>
</dbReference>
<proteinExistence type="predicted"/>
<evidence type="ECO:0000313" key="2">
    <source>
        <dbReference type="EMBL" id="KAK9745085.1"/>
    </source>
</evidence>
<gene>
    <name evidence="2" type="ORF">QE152_g7243</name>
</gene>